<keyword evidence="3" id="KW-1185">Reference proteome</keyword>
<dbReference type="OrthoDB" id="2111471at2"/>
<evidence type="ECO:0000313" key="2">
    <source>
        <dbReference type="EMBL" id="MTW14577.1"/>
    </source>
</evidence>
<dbReference type="EMBL" id="WNKX01000069">
    <property type="protein sequence ID" value="MTW14577.1"/>
    <property type="molecule type" value="Genomic_DNA"/>
</dbReference>
<feature type="domain" description="DUF4382" evidence="1">
    <location>
        <begin position="1"/>
        <end position="130"/>
    </location>
</feature>
<dbReference type="Pfam" id="PF14321">
    <property type="entry name" value="DUF4382"/>
    <property type="match status" value="1"/>
</dbReference>
<comment type="caution">
    <text evidence="2">The sequence shown here is derived from an EMBL/GenBank/DDBJ whole genome shotgun (WGS) entry which is preliminary data.</text>
</comment>
<dbReference type="Gene3D" id="2.60.40.1120">
    <property type="entry name" value="Carboxypeptidase-like, regulatory domain"/>
    <property type="match status" value="1"/>
</dbReference>
<reference evidence="2 3" key="1">
    <citation type="submission" date="2019-11" db="EMBL/GenBank/DDBJ databases">
        <title>Type strains purchased from KCTC, JCM and DSMZ.</title>
        <authorList>
            <person name="Lu H."/>
        </authorList>
    </citation>
    <scope>NUCLEOTIDE SEQUENCE [LARGE SCALE GENOMIC DNA]</scope>
    <source>
        <strain evidence="2 3">JCM 31587</strain>
    </source>
</reference>
<gene>
    <name evidence="2" type="ORF">GM658_28595</name>
</gene>
<proteinExistence type="predicted"/>
<accession>A0A6L6QRQ4</accession>
<dbReference type="AlphaFoldDB" id="A0A6L6QRQ4"/>
<organism evidence="2 3">
    <name type="scientific">Massilia eburnea</name>
    <dbReference type="NCBI Taxonomy" id="1776165"/>
    <lineage>
        <taxon>Bacteria</taxon>
        <taxon>Pseudomonadati</taxon>
        <taxon>Pseudomonadota</taxon>
        <taxon>Betaproteobacteria</taxon>
        <taxon>Burkholderiales</taxon>
        <taxon>Oxalobacteraceae</taxon>
        <taxon>Telluria group</taxon>
        <taxon>Massilia</taxon>
    </lineage>
</organism>
<dbReference type="RefSeq" id="WP_155457508.1">
    <property type="nucleotide sequence ID" value="NZ_WNKX01000069.1"/>
</dbReference>
<evidence type="ECO:0000313" key="3">
    <source>
        <dbReference type="Proteomes" id="UP000472320"/>
    </source>
</evidence>
<protein>
    <submittedName>
        <fullName evidence="2">DUF4382 domain-containing protein</fullName>
    </submittedName>
</protein>
<dbReference type="InterPro" id="IPR025491">
    <property type="entry name" value="DUF4382"/>
</dbReference>
<feature type="non-terminal residue" evidence="2">
    <location>
        <position position="1"/>
    </location>
</feature>
<feature type="non-terminal residue" evidence="2">
    <location>
        <position position="226"/>
    </location>
</feature>
<sequence>VTVSKVRINSSASASDTDGGWTDITLSPARKINLLNLNNGALDALGTASLGAGHYSQLRLVLDSSANANTVVKTGTTAEIAVDTPSAIQSGIKLVNEFDVAAGQRVDLVLDFDACKSIVSKGNGGYSLKPVVKVVPTVLNGISGFVATTALSHGVSVSAQQNGVIIASTAPNATTGEFDLTRLPAGNYDVVITADGYAANVVGAVPVAATGMTSLSTSAAPIAPVV</sequence>
<evidence type="ECO:0000259" key="1">
    <source>
        <dbReference type="Pfam" id="PF14321"/>
    </source>
</evidence>
<dbReference type="Proteomes" id="UP000472320">
    <property type="component" value="Unassembled WGS sequence"/>
</dbReference>
<name>A0A6L6QRQ4_9BURK</name>